<comment type="caution">
    <text evidence="2">The sequence shown here is derived from an EMBL/GenBank/DDBJ whole genome shotgun (WGS) entry which is preliminary data.</text>
</comment>
<evidence type="ECO:0000313" key="3">
    <source>
        <dbReference type="Proteomes" id="UP000005019"/>
    </source>
</evidence>
<gene>
    <name evidence="2" type="ORF">METUNv1_01180</name>
</gene>
<dbReference type="Pfam" id="PF00814">
    <property type="entry name" value="TsaD"/>
    <property type="match status" value="1"/>
</dbReference>
<organism evidence="2 3">
    <name type="scientific">Methyloversatilis universalis (strain ATCC BAA-1314 / DSM 25237 / JCM 13912 / CCUG 52030 / FAM5)</name>
    <dbReference type="NCBI Taxonomy" id="1000565"/>
    <lineage>
        <taxon>Bacteria</taxon>
        <taxon>Pseudomonadati</taxon>
        <taxon>Pseudomonadota</taxon>
        <taxon>Betaproteobacteria</taxon>
        <taxon>Nitrosomonadales</taxon>
        <taxon>Sterolibacteriaceae</taxon>
        <taxon>Methyloversatilis</taxon>
    </lineage>
</organism>
<feature type="domain" description="Gcp-like" evidence="1">
    <location>
        <begin position="40"/>
        <end position="192"/>
    </location>
</feature>
<dbReference type="EMBL" id="AFHG01000036">
    <property type="protein sequence ID" value="EGK72416.1"/>
    <property type="molecule type" value="Genomic_DNA"/>
</dbReference>
<dbReference type="GO" id="GO:0006508">
    <property type="term" value="P:proteolysis"/>
    <property type="evidence" value="ECO:0007669"/>
    <property type="project" value="UniProtKB-KW"/>
</dbReference>
<sequence length="237" mass="24337">MLSIRCMKLLALETSAETASVALLTGDRLLHREGGTPGTHARFVLGWVETLLEEGGCALAEIDGIAFSAGPGSFTGLRLAVSVAQGLAVAADLPLIAVPTLHALAFGRGDGLHLCCMDARMSEVYSQACEVRGDAVIARSEVRVGAPGDLSPPPGEPAQWQACGSGFALPATQSLHWLPTLAGIDASAAPHARDVARLGARLLDAGQTVDAALAAPLYIRDKVAQTTAERLAAGGRA</sequence>
<proteinExistence type="predicted"/>
<dbReference type="PANTHER" id="PTHR11735:SF11">
    <property type="entry name" value="TRNA THREONYLCARBAMOYLADENOSINE BIOSYNTHESIS PROTEIN TSAB"/>
    <property type="match status" value="1"/>
</dbReference>
<keyword evidence="3" id="KW-1185">Reference proteome</keyword>
<accession>F5RAA0</accession>
<dbReference type="eggNOG" id="COG1214">
    <property type="taxonomic scope" value="Bacteria"/>
</dbReference>
<protein>
    <submittedName>
        <fullName evidence="2">Peptidase M22, glycoprotease</fullName>
    </submittedName>
</protein>
<dbReference type="PANTHER" id="PTHR11735">
    <property type="entry name" value="TRNA N6-ADENOSINE THREONYLCARBAMOYLTRANSFERASE"/>
    <property type="match status" value="1"/>
</dbReference>
<dbReference type="GO" id="GO:0005829">
    <property type="term" value="C:cytosol"/>
    <property type="evidence" value="ECO:0007669"/>
    <property type="project" value="TreeGrafter"/>
</dbReference>
<dbReference type="NCBIfam" id="TIGR03725">
    <property type="entry name" value="T6A_YeaZ"/>
    <property type="match status" value="1"/>
</dbReference>
<evidence type="ECO:0000259" key="1">
    <source>
        <dbReference type="Pfam" id="PF00814"/>
    </source>
</evidence>
<evidence type="ECO:0000313" key="2">
    <source>
        <dbReference type="EMBL" id="EGK72416.1"/>
    </source>
</evidence>
<dbReference type="SUPFAM" id="SSF53067">
    <property type="entry name" value="Actin-like ATPase domain"/>
    <property type="match status" value="2"/>
</dbReference>
<dbReference type="AlphaFoldDB" id="F5RAA0"/>
<dbReference type="InterPro" id="IPR022496">
    <property type="entry name" value="T6A_TsaB"/>
</dbReference>
<dbReference type="Proteomes" id="UP000005019">
    <property type="component" value="Unassembled WGS sequence"/>
</dbReference>
<dbReference type="InterPro" id="IPR043129">
    <property type="entry name" value="ATPase_NBD"/>
</dbReference>
<reference evidence="2 3" key="1">
    <citation type="journal article" date="2011" name="J. Bacteriol.">
        <title>Genome sequence of Methyloversatilis universalis FAM5T, a methylotrophic representative of the order Rhodocyclales.</title>
        <authorList>
            <person name="Kittichotirat W."/>
            <person name="Good N.M."/>
            <person name="Hall R."/>
            <person name="Bringel F."/>
            <person name="Lajus A."/>
            <person name="Medigue C."/>
            <person name="Smalley N.E."/>
            <person name="Beck D."/>
            <person name="Bumgarner R."/>
            <person name="Vuilleumier S."/>
            <person name="Kalyuzhnaya M.G."/>
        </authorList>
    </citation>
    <scope>NUCLEOTIDE SEQUENCE [LARGE SCALE GENOMIC DNA]</scope>
    <source>
        <strain evidence="3">ATCC BAA-1314 / JCM 13912 / FAM5</strain>
    </source>
</reference>
<dbReference type="Gene3D" id="3.30.420.40">
    <property type="match status" value="2"/>
</dbReference>
<keyword evidence="2" id="KW-0645">Protease</keyword>
<keyword evidence="2" id="KW-0378">Hydrolase</keyword>
<dbReference type="STRING" id="1000565.METUNv1_01180"/>
<dbReference type="GO" id="GO:0008233">
    <property type="term" value="F:peptidase activity"/>
    <property type="evidence" value="ECO:0007669"/>
    <property type="project" value="UniProtKB-KW"/>
</dbReference>
<dbReference type="InterPro" id="IPR000905">
    <property type="entry name" value="Gcp-like_dom"/>
</dbReference>
<dbReference type="CDD" id="cd24032">
    <property type="entry name" value="ASKHA_NBD_TsaB"/>
    <property type="match status" value="1"/>
</dbReference>
<dbReference type="GO" id="GO:0002949">
    <property type="term" value="P:tRNA threonylcarbamoyladenosine modification"/>
    <property type="evidence" value="ECO:0007669"/>
    <property type="project" value="InterPro"/>
</dbReference>
<name>F5RAA0_METUF</name>